<comment type="subcellular location">
    <subcellularLocation>
        <location evidence="1 8">Cell membrane</location>
        <topology evidence="1 8">Multi-pass membrane protein</topology>
    </subcellularLocation>
</comment>
<dbReference type="RefSeq" id="WP_176820185.1">
    <property type="nucleotide sequence ID" value="NZ_JAJEQC010000012.1"/>
</dbReference>
<name>A0AAE3ANN3_9FIRM</name>
<keyword evidence="6 8" id="KW-1133">Transmembrane helix</keyword>
<evidence type="ECO:0000313" key="11">
    <source>
        <dbReference type="Proteomes" id="UP001199424"/>
    </source>
</evidence>
<evidence type="ECO:0000256" key="5">
    <source>
        <dbReference type="ARBA" id="ARBA00022692"/>
    </source>
</evidence>
<keyword evidence="5 8" id="KW-0812">Transmembrane</keyword>
<feature type="transmembrane region" description="Helical" evidence="8">
    <location>
        <begin position="135"/>
        <end position="153"/>
    </location>
</feature>
<evidence type="ECO:0000313" key="10">
    <source>
        <dbReference type="EMBL" id="MCC2137589.1"/>
    </source>
</evidence>
<dbReference type="PANTHER" id="PTHR30413">
    <property type="entry name" value="INNER MEMBRANE TRANSPORT PERMEASE"/>
    <property type="match status" value="1"/>
</dbReference>
<sequence length="282" mass="32684">MASSFEIKSTRPSVGETIVTIVRDHIDYRKQIFKLAGSDLRRTYRASALGWSWAIIKPLVTIFVYWFAFAIGLRRGGDIEGYPFVLWLISGIVPWFYMSEMLTLGTECILRNRYLVTKMKYPVSTIPTFTSISKFSVHLILMMITILIFVITGNELTIYLVQLPFYMLCNFLFFTGWAMFAAPIAAISTDFSNLVKSFVTAVFWLSGVLFQVDTMHKGLAHKLLMLNPVTFLCNGYRNCFIYHTWFFDQPKRLLYFAVWLVVIYALGIWSYRRTRSEMADVL</sequence>
<evidence type="ECO:0000256" key="1">
    <source>
        <dbReference type="ARBA" id="ARBA00004651"/>
    </source>
</evidence>
<accession>A0AAE3ANN3</accession>
<evidence type="ECO:0000256" key="7">
    <source>
        <dbReference type="ARBA" id="ARBA00023136"/>
    </source>
</evidence>
<feature type="transmembrane region" description="Helical" evidence="8">
    <location>
        <begin position="253"/>
        <end position="271"/>
    </location>
</feature>
<keyword evidence="4 8" id="KW-1003">Cell membrane</keyword>
<reference evidence="10" key="1">
    <citation type="submission" date="2021-10" db="EMBL/GenBank/DDBJ databases">
        <title>Anaerobic single-cell dispensing facilitates the cultivation of human gut bacteria.</title>
        <authorList>
            <person name="Afrizal A."/>
        </authorList>
    </citation>
    <scope>NUCLEOTIDE SEQUENCE</scope>
    <source>
        <strain evidence="10">CLA-AA-H250</strain>
    </source>
</reference>
<dbReference type="InterPro" id="IPR013525">
    <property type="entry name" value="ABC2_TM"/>
</dbReference>
<dbReference type="AlphaFoldDB" id="A0AAE3ANN3"/>
<feature type="transmembrane region" description="Helical" evidence="8">
    <location>
        <begin position="194"/>
        <end position="212"/>
    </location>
</feature>
<dbReference type="PANTHER" id="PTHR30413:SF10">
    <property type="entry name" value="CAPSULE POLYSACCHARIDE EXPORT INNER-MEMBRANE PROTEIN CTRC"/>
    <property type="match status" value="1"/>
</dbReference>
<dbReference type="EMBL" id="JAJEQC010000012">
    <property type="protein sequence ID" value="MCC2137589.1"/>
    <property type="molecule type" value="Genomic_DNA"/>
</dbReference>
<proteinExistence type="inferred from homology"/>
<dbReference type="GO" id="GO:0005886">
    <property type="term" value="C:plasma membrane"/>
    <property type="evidence" value="ECO:0007669"/>
    <property type="project" value="UniProtKB-SubCell"/>
</dbReference>
<dbReference type="Proteomes" id="UP001199424">
    <property type="component" value="Unassembled WGS sequence"/>
</dbReference>
<dbReference type="GO" id="GO:0015920">
    <property type="term" value="P:lipopolysaccharide transport"/>
    <property type="evidence" value="ECO:0007669"/>
    <property type="project" value="TreeGrafter"/>
</dbReference>
<keyword evidence="7 8" id="KW-0472">Membrane</keyword>
<organism evidence="10 11">
    <name type="scientific">Hominenteromicrobium mulieris</name>
    <dbReference type="NCBI Taxonomy" id="2885357"/>
    <lineage>
        <taxon>Bacteria</taxon>
        <taxon>Bacillati</taxon>
        <taxon>Bacillota</taxon>
        <taxon>Clostridia</taxon>
        <taxon>Eubacteriales</taxon>
        <taxon>Oscillospiraceae</taxon>
        <taxon>Hominenteromicrobium</taxon>
    </lineage>
</organism>
<keyword evidence="3 8" id="KW-0813">Transport</keyword>
<keyword evidence="11" id="KW-1185">Reference proteome</keyword>
<feature type="transmembrane region" description="Helical" evidence="8">
    <location>
        <begin position="48"/>
        <end position="69"/>
    </location>
</feature>
<evidence type="ECO:0000256" key="8">
    <source>
        <dbReference type="RuleBase" id="RU361157"/>
    </source>
</evidence>
<evidence type="ECO:0000256" key="2">
    <source>
        <dbReference type="ARBA" id="ARBA00007783"/>
    </source>
</evidence>
<dbReference type="GO" id="GO:0140359">
    <property type="term" value="F:ABC-type transporter activity"/>
    <property type="evidence" value="ECO:0007669"/>
    <property type="project" value="InterPro"/>
</dbReference>
<gene>
    <name evidence="10" type="ORF">LKD31_11285</name>
</gene>
<evidence type="ECO:0000259" key="9">
    <source>
        <dbReference type="PROSITE" id="PS51012"/>
    </source>
</evidence>
<evidence type="ECO:0000256" key="4">
    <source>
        <dbReference type="ARBA" id="ARBA00022475"/>
    </source>
</evidence>
<evidence type="ECO:0000256" key="3">
    <source>
        <dbReference type="ARBA" id="ARBA00022448"/>
    </source>
</evidence>
<feature type="domain" description="ABC transmembrane type-2" evidence="9">
    <location>
        <begin position="49"/>
        <end position="274"/>
    </location>
</feature>
<dbReference type="InterPro" id="IPR047817">
    <property type="entry name" value="ABC2_TM_bact-type"/>
</dbReference>
<feature type="transmembrane region" description="Helical" evidence="8">
    <location>
        <begin position="165"/>
        <end position="188"/>
    </location>
</feature>
<comment type="caution">
    <text evidence="10">The sequence shown here is derived from an EMBL/GenBank/DDBJ whole genome shotgun (WGS) entry which is preliminary data.</text>
</comment>
<protein>
    <recommendedName>
        <fullName evidence="8">Transport permease protein</fullName>
    </recommendedName>
</protein>
<comment type="similarity">
    <text evidence="2 8">Belongs to the ABC-2 integral membrane protein family.</text>
</comment>
<comment type="caution">
    <text evidence="8">Lacks conserved residue(s) required for the propagation of feature annotation.</text>
</comment>
<dbReference type="Pfam" id="PF01061">
    <property type="entry name" value="ABC2_membrane"/>
    <property type="match status" value="1"/>
</dbReference>
<evidence type="ECO:0000256" key="6">
    <source>
        <dbReference type="ARBA" id="ARBA00022989"/>
    </source>
</evidence>
<dbReference type="PROSITE" id="PS51012">
    <property type="entry name" value="ABC_TM2"/>
    <property type="match status" value="1"/>
</dbReference>